<dbReference type="Gene3D" id="3.90.550.10">
    <property type="entry name" value="Spore Coat Polysaccharide Biosynthesis Protein SpsA, Chain A"/>
    <property type="match status" value="1"/>
</dbReference>
<dbReference type="GO" id="GO:0006487">
    <property type="term" value="P:protein N-linked glycosylation"/>
    <property type="evidence" value="ECO:0007669"/>
    <property type="project" value="TreeGrafter"/>
</dbReference>
<dbReference type="EMBL" id="KL584767">
    <property type="protein sequence ID" value="KEQ93044.1"/>
    <property type="molecule type" value="Genomic_DNA"/>
</dbReference>
<keyword evidence="5" id="KW-1185">Reference proteome</keyword>
<evidence type="ECO:0000256" key="2">
    <source>
        <dbReference type="ARBA" id="ARBA00022676"/>
    </source>
</evidence>
<proteinExistence type="inferred from homology"/>
<dbReference type="GO" id="GO:0000139">
    <property type="term" value="C:Golgi membrane"/>
    <property type="evidence" value="ECO:0007669"/>
    <property type="project" value="TreeGrafter"/>
</dbReference>
<dbReference type="InParanoid" id="A0A074YAQ5"/>
<dbReference type="AlphaFoldDB" id="A0A074YAQ5"/>
<dbReference type="PANTHER" id="PTHR31306">
    <property type="entry name" value="ALPHA-1,6-MANNOSYLTRANSFERASE MNN11-RELATED"/>
    <property type="match status" value="1"/>
</dbReference>
<gene>
    <name evidence="4" type="ORF">AUEXF2481DRAFT_42245</name>
</gene>
<keyword evidence="2" id="KW-0328">Glycosyltransferase</keyword>
<dbReference type="InterPro" id="IPR008630">
    <property type="entry name" value="Glyco_trans_34"/>
</dbReference>
<dbReference type="STRING" id="1043005.A0A074YAQ5"/>
<evidence type="ECO:0000256" key="3">
    <source>
        <dbReference type="ARBA" id="ARBA00022679"/>
    </source>
</evidence>
<dbReference type="InterPro" id="IPR029044">
    <property type="entry name" value="Nucleotide-diphossugar_trans"/>
</dbReference>
<evidence type="ECO:0000313" key="5">
    <source>
        <dbReference type="Proteomes" id="UP000030641"/>
    </source>
</evidence>
<evidence type="ECO:0000256" key="1">
    <source>
        <dbReference type="ARBA" id="ARBA00005664"/>
    </source>
</evidence>
<dbReference type="OMA" id="PTHYRVE"/>
<accession>A0A074YAQ5</accession>
<evidence type="ECO:0000313" key="4">
    <source>
        <dbReference type="EMBL" id="KEQ93044.1"/>
    </source>
</evidence>
<protein>
    <submittedName>
        <fullName evidence="4">Glycosyltransferase family 34 protein</fullName>
    </submittedName>
</protein>
<dbReference type="HOGENOM" id="CLU_021434_2_2_1"/>
<dbReference type="RefSeq" id="XP_013341572.1">
    <property type="nucleotide sequence ID" value="XM_013486118.1"/>
</dbReference>
<name>A0A074YAQ5_AURSE</name>
<dbReference type="PANTHER" id="PTHR31306:SF4">
    <property type="entry name" value="ALPHA-1,2-GALACTOSYLTRANSFERASE"/>
    <property type="match status" value="1"/>
</dbReference>
<organism evidence="4 5">
    <name type="scientific">Aureobasidium subglaciale (strain EXF-2481)</name>
    <name type="common">Aureobasidium pullulans var. subglaciale</name>
    <dbReference type="NCBI Taxonomy" id="1043005"/>
    <lineage>
        <taxon>Eukaryota</taxon>
        <taxon>Fungi</taxon>
        <taxon>Dikarya</taxon>
        <taxon>Ascomycota</taxon>
        <taxon>Pezizomycotina</taxon>
        <taxon>Dothideomycetes</taxon>
        <taxon>Dothideomycetidae</taxon>
        <taxon>Dothideales</taxon>
        <taxon>Saccotheciaceae</taxon>
        <taxon>Aureobasidium</taxon>
    </lineage>
</organism>
<comment type="similarity">
    <text evidence="1">Belongs to the glycosyltransferase 34 family.</text>
</comment>
<sequence>MPETGKGPRGKDVVLLMASDNKGNQGQPIHNLRERVIENRQEYADWHGYTFYQVDFDELDFSGPVVWKKILAIQKAFAAHPEAEWIWWLDLDAIIMTPNVALSTYLLHPSVLEKRLLKDVVVKHTPHNGSSVAAEDVNLIIAQDHNGLNAGSLFLRRGAWTRMLLDAWTDPYVIEHHKDKGKEQDALIHFVKEYDEVLNHTGFVDQHIMNAYHVGGEHMKWQEGDICVHFAGCWVANACNEVFEKRWSTRTTVPEKYLKAPRQFP</sequence>
<reference evidence="4 5" key="1">
    <citation type="journal article" date="2014" name="BMC Genomics">
        <title>Genome sequencing of four Aureobasidium pullulans varieties: biotechnological potential, stress tolerance, and description of new species.</title>
        <authorList>
            <person name="Gostin Ar C."/>
            <person name="Ohm R.A."/>
            <person name="Kogej T."/>
            <person name="Sonjak S."/>
            <person name="Turk M."/>
            <person name="Zajc J."/>
            <person name="Zalar P."/>
            <person name="Grube M."/>
            <person name="Sun H."/>
            <person name="Han J."/>
            <person name="Sharma A."/>
            <person name="Chiniquy J."/>
            <person name="Ngan C.Y."/>
            <person name="Lipzen A."/>
            <person name="Barry K."/>
            <person name="Grigoriev I.V."/>
            <person name="Gunde-Cimerman N."/>
        </authorList>
    </citation>
    <scope>NUCLEOTIDE SEQUENCE [LARGE SCALE GENOMIC DNA]</scope>
    <source>
        <strain evidence="4 5">EXF-2481</strain>
    </source>
</reference>
<dbReference type="Pfam" id="PF05637">
    <property type="entry name" value="Glyco_transf_34"/>
    <property type="match status" value="1"/>
</dbReference>
<keyword evidence="3 4" id="KW-0808">Transferase</keyword>
<dbReference type="OrthoDB" id="205108at2759"/>
<dbReference type="GeneID" id="25367092"/>
<dbReference type="GO" id="GO:0016757">
    <property type="term" value="F:glycosyltransferase activity"/>
    <property type="evidence" value="ECO:0007669"/>
    <property type="project" value="UniProtKB-KW"/>
</dbReference>
<dbReference type="Proteomes" id="UP000030641">
    <property type="component" value="Unassembled WGS sequence"/>
</dbReference>